<dbReference type="Proteomes" id="UP000192578">
    <property type="component" value="Unassembled WGS sequence"/>
</dbReference>
<evidence type="ECO:0000256" key="3">
    <source>
        <dbReference type="SAM" id="SignalP"/>
    </source>
</evidence>
<feature type="signal peptide" evidence="3">
    <location>
        <begin position="1"/>
        <end position="19"/>
    </location>
</feature>
<gene>
    <name evidence="4" type="ORF">BV898_16303</name>
</gene>
<keyword evidence="3" id="KW-0732">Signal</keyword>
<evidence type="ECO:0000256" key="2">
    <source>
        <dbReference type="SAM" id="Phobius"/>
    </source>
</evidence>
<evidence type="ECO:0000313" key="4">
    <source>
        <dbReference type="EMBL" id="OWA51841.1"/>
    </source>
</evidence>
<accession>A0A9X6NFQ0</accession>
<reference evidence="5" key="1">
    <citation type="submission" date="2017-01" db="EMBL/GenBank/DDBJ databases">
        <title>Comparative genomics of anhydrobiosis in the tardigrade Hypsibius dujardini.</title>
        <authorList>
            <person name="Yoshida Y."/>
            <person name="Koutsovoulos G."/>
            <person name="Laetsch D."/>
            <person name="Stevens L."/>
            <person name="Kumar S."/>
            <person name="Horikawa D."/>
            <person name="Ishino K."/>
            <person name="Komine S."/>
            <person name="Tomita M."/>
            <person name="Blaxter M."/>
            <person name="Arakawa K."/>
        </authorList>
    </citation>
    <scope>NUCLEOTIDE SEQUENCE [LARGE SCALE GENOMIC DNA]</scope>
    <source>
        <strain evidence="5">Z151</strain>
    </source>
</reference>
<feature type="chain" id="PRO_5040906834" description="Death domain-containing protein" evidence="3">
    <location>
        <begin position="20"/>
        <end position="236"/>
    </location>
</feature>
<feature type="transmembrane region" description="Helical" evidence="2">
    <location>
        <begin position="180"/>
        <end position="198"/>
    </location>
</feature>
<comment type="caution">
    <text evidence="4">The sequence shown here is derived from an EMBL/GenBank/DDBJ whole genome shotgun (WGS) entry which is preliminary data.</text>
</comment>
<dbReference type="OrthoDB" id="6066069at2759"/>
<organism evidence="4 5">
    <name type="scientific">Hypsibius exemplaris</name>
    <name type="common">Freshwater tardigrade</name>
    <dbReference type="NCBI Taxonomy" id="2072580"/>
    <lineage>
        <taxon>Eukaryota</taxon>
        <taxon>Metazoa</taxon>
        <taxon>Ecdysozoa</taxon>
        <taxon>Tardigrada</taxon>
        <taxon>Eutardigrada</taxon>
        <taxon>Parachela</taxon>
        <taxon>Hypsibioidea</taxon>
        <taxon>Hypsibiidae</taxon>
        <taxon>Hypsibius</taxon>
    </lineage>
</organism>
<proteinExistence type="predicted"/>
<feature type="region of interest" description="Disordered" evidence="1">
    <location>
        <begin position="129"/>
        <end position="154"/>
    </location>
</feature>
<keyword evidence="2" id="KW-0472">Membrane</keyword>
<protein>
    <recommendedName>
        <fullName evidence="6">Death domain-containing protein</fullName>
    </recommendedName>
</protein>
<name>A0A9X6NFQ0_HYPEX</name>
<evidence type="ECO:0008006" key="6">
    <source>
        <dbReference type="Google" id="ProtNLM"/>
    </source>
</evidence>
<sequence>MTVIRILILLAIIRPLCDASYDVDEKELRYLSHHLTDLECRRLVQALHMHATFLDPYPDGSGVAKNMSCIQLLEQWDRKESRTESFVRMAQRLRGLGKNELAKRFSQAVFKDKERMVDEFVLPKREALTDEDSPHVEQSPNLINNPEPKDPKEVHPTVFDGRPGNTMGFLFPDWSLSQKVLFVISTVFTVGLFGFWFFHCIPDCLRALCEICRRKPHANPDDAAHFLLSELDDGDA</sequence>
<evidence type="ECO:0000313" key="5">
    <source>
        <dbReference type="Proteomes" id="UP000192578"/>
    </source>
</evidence>
<keyword evidence="2" id="KW-0812">Transmembrane</keyword>
<keyword evidence="2" id="KW-1133">Transmembrane helix</keyword>
<dbReference type="AlphaFoldDB" id="A0A9X6NFQ0"/>
<dbReference type="EMBL" id="MTYJ01000241">
    <property type="protein sequence ID" value="OWA51841.1"/>
    <property type="molecule type" value="Genomic_DNA"/>
</dbReference>
<evidence type="ECO:0000256" key="1">
    <source>
        <dbReference type="SAM" id="MobiDB-lite"/>
    </source>
</evidence>
<keyword evidence="5" id="KW-1185">Reference proteome</keyword>